<dbReference type="RefSeq" id="XP_001485765.2">
    <property type="nucleotide sequence ID" value="XM_001485715.1"/>
</dbReference>
<organism evidence="2 3">
    <name type="scientific">Meyerozyma guilliermondii (strain ATCC 6260 / CBS 566 / DSM 6381 / JCM 1539 / NBRC 10279 / NRRL Y-324)</name>
    <name type="common">Yeast</name>
    <name type="synonym">Candida guilliermondii</name>
    <dbReference type="NCBI Taxonomy" id="294746"/>
    <lineage>
        <taxon>Eukaryota</taxon>
        <taxon>Fungi</taxon>
        <taxon>Dikarya</taxon>
        <taxon>Ascomycota</taxon>
        <taxon>Saccharomycotina</taxon>
        <taxon>Pichiomycetes</taxon>
        <taxon>Debaryomycetaceae</taxon>
        <taxon>Meyerozyma</taxon>
    </lineage>
</organism>
<keyword evidence="3" id="KW-1185">Reference proteome</keyword>
<evidence type="ECO:0000313" key="2">
    <source>
        <dbReference type="EMBL" id="EDK37338.2"/>
    </source>
</evidence>
<dbReference type="HOGENOM" id="CLU_1540628_0_0_1"/>
<dbReference type="GeneID" id="5127633"/>
<dbReference type="Proteomes" id="UP000001997">
    <property type="component" value="Unassembled WGS sequence"/>
</dbReference>
<feature type="transmembrane region" description="Helical" evidence="1">
    <location>
        <begin position="54"/>
        <end position="79"/>
    </location>
</feature>
<feature type="transmembrane region" description="Helical" evidence="1">
    <location>
        <begin position="23"/>
        <end position="42"/>
    </location>
</feature>
<keyword evidence="1" id="KW-1133">Transmembrane helix</keyword>
<keyword evidence="1" id="KW-0472">Membrane</keyword>
<evidence type="ECO:0000256" key="1">
    <source>
        <dbReference type="SAM" id="Phobius"/>
    </source>
</evidence>
<dbReference type="InParanoid" id="A5DDT5"/>
<gene>
    <name evidence="2" type="ORF">PGUG_01436</name>
</gene>
<accession>A5DDT5</accession>
<sequence>MRREESRRSRSSGYFTTHCSRSFHYLTFYFCTFYLCTSYFFTSHFSTSFFTSSFFTLTLLHSLFISYILFILFTSLFMLSRRLALKVNPLVVQRLLLQFFPALHFRQSSCQTQLFMGLYNNFLDQTTANFALDFLGNLLQLHNLESVLRQSFDRLFVDRIFGILGLQNLQSVVI</sequence>
<evidence type="ECO:0000313" key="3">
    <source>
        <dbReference type="Proteomes" id="UP000001997"/>
    </source>
</evidence>
<proteinExistence type="predicted"/>
<dbReference type="KEGG" id="pgu:PGUG_01436"/>
<name>A5DDT5_PICGU</name>
<protein>
    <submittedName>
        <fullName evidence="2">Uncharacterized protein</fullName>
    </submittedName>
</protein>
<dbReference type="AlphaFoldDB" id="A5DDT5"/>
<reference evidence="2 3" key="1">
    <citation type="journal article" date="2009" name="Nature">
        <title>Evolution of pathogenicity and sexual reproduction in eight Candida genomes.</title>
        <authorList>
            <person name="Butler G."/>
            <person name="Rasmussen M.D."/>
            <person name="Lin M.F."/>
            <person name="Santos M.A."/>
            <person name="Sakthikumar S."/>
            <person name="Munro C.A."/>
            <person name="Rheinbay E."/>
            <person name="Grabherr M."/>
            <person name="Forche A."/>
            <person name="Reedy J.L."/>
            <person name="Agrafioti I."/>
            <person name="Arnaud M.B."/>
            <person name="Bates S."/>
            <person name="Brown A.J."/>
            <person name="Brunke S."/>
            <person name="Costanzo M.C."/>
            <person name="Fitzpatrick D.A."/>
            <person name="de Groot P.W."/>
            <person name="Harris D."/>
            <person name="Hoyer L.L."/>
            <person name="Hube B."/>
            <person name="Klis F.M."/>
            <person name="Kodira C."/>
            <person name="Lennard N."/>
            <person name="Logue M.E."/>
            <person name="Martin R."/>
            <person name="Neiman A.M."/>
            <person name="Nikolaou E."/>
            <person name="Quail M.A."/>
            <person name="Quinn J."/>
            <person name="Santos M.C."/>
            <person name="Schmitzberger F.F."/>
            <person name="Sherlock G."/>
            <person name="Shah P."/>
            <person name="Silverstein K.A."/>
            <person name="Skrzypek M.S."/>
            <person name="Soll D."/>
            <person name="Staggs R."/>
            <person name="Stansfield I."/>
            <person name="Stumpf M.P."/>
            <person name="Sudbery P.E."/>
            <person name="Srikantha T."/>
            <person name="Zeng Q."/>
            <person name="Berman J."/>
            <person name="Berriman M."/>
            <person name="Heitman J."/>
            <person name="Gow N.A."/>
            <person name="Lorenz M.C."/>
            <person name="Birren B.W."/>
            <person name="Kellis M."/>
            <person name="Cuomo C.A."/>
        </authorList>
    </citation>
    <scope>NUCLEOTIDE SEQUENCE [LARGE SCALE GENOMIC DNA]</scope>
    <source>
        <strain evidence="3">ATCC 6260 / CBS 566 / DSM 6381 / JCM 1539 / NBRC 10279 / NRRL Y-324</strain>
    </source>
</reference>
<dbReference type="VEuPathDB" id="FungiDB:PGUG_01436"/>
<keyword evidence="1" id="KW-0812">Transmembrane</keyword>
<dbReference type="EMBL" id="CH408156">
    <property type="protein sequence ID" value="EDK37338.2"/>
    <property type="molecule type" value="Genomic_DNA"/>
</dbReference>